<dbReference type="RefSeq" id="WP_359983269.1">
    <property type="nucleotide sequence ID" value="NZ_JBEZLS010000015.1"/>
</dbReference>
<sequence>MTYPPPPLTGPHDEPLPTDPLAVALGNASLLGAGYLLMGRRALFWAAAVITVALVWMTAAVAATWCELVLLLWWAAVVAHGVRLARRRPRGPRLGQRLLALGLTVPVLLAAGLLRLDAHGIEDDVTEARGGGDCEAVTAAQDRVWFGHRVAAAPVAARGDTAVEACERLDRAETELATGLNGDPNGLRSGFRLLASVLEDPADEKTVQASLDRFLGRLPTGDACETVRITDWLHARTPARNVLDRSFGTASRLAPAALAGCGDDLMGERSWSQARARYERLLAEYPDDSRADRARQGIRKAVLAVELERVEERVRATHGMTSGYCAEPAKYSGAPARREGTDRALFLGDDEYTGKLPDGWRTTDPKKAALVVCAGLPDFGRPVETCPYRDDETQRITNVTFRKVAVPVKVYELRTGKRLADRTLQIDGASCPQLFLTYGSAPSNKYVAPSGSDVRDAFSSLIKR</sequence>
<organism evidence="2 3">
    <name type="scientific">Streptomyces griseoloalbus</name>
    <dbReference type="NCBI Taxonomy" id="67303"/>
    <lineage>
        <taxon>Bacteria</taxon>
        <taxon>Bacillati</taxon>
        <taxon>Actinomycetota</taxon>
        <taxon>Actinomycetes</taxon>
        <taxon>Kitasatosporales</taxon>
        <taxon>Streptomycetaceae</taxon>
        <taxon>Streptomyces</taxon>
    </lineage>
</organism>
<dbReference type="EMBL" id="JBEZLS010000015">
    <property type="protein sequence ID" value="MEU9353480.1"/>
    <property type="molecule type" value="Genomic_DNA"/>
</dbReference>
<accession>A0ABV3E8K6</accession>
<feature type="transmembrane region" description="Helical" evidence="1">
    <location>
        <begin position="98"/>
        <end position="116"/>
    </location>
</feature>
<proteinExistence type="predicted"/>
<evidence type="ECO:0000256" key="1">
    <source>
        <dbReference type="SAM" id="Phobius"/>
    </source>
</evidence>
<keyword evidence="1" id="KW-0472">Membrane</keyword>
<keyword evidence="1" id="KW-1133">Transmembrane helix</keyword>
<evidence type="ECO:0000313" key="3">
    <source>
        <dbReference type="Proteomes" id="UP001551582"/>
    </source>
</evidence>
<comment type="caution">
    <text evidence="2">The sequence shown here is derived from an EMBL/GenBank/DDBJ whole genome shotgun (WGS) entry which is preliminary data.</text>
</comment>
<feature type="transmembrane region" description="Helical" evidence="1">
    <location>
        <begin position="43"/>
        <end position="62"/>
    </location>
</feature>
<name>A0ABV3E8K6_9ACTN</name>
<keyword evidence="3" id="KW-1185">Reference proteome</keyword>
<reference evidence="2 3" key="1">
    <citation type="submission" date="2024-06" db="EMBL/GenBank/DDBJ databases">
        <title>The Natural Products Discovery Center: Release of the First 8490 Sequenced Strains for Exploring Actinobacteria Biosynthetic Diversity.</title>
        <authorList>
            <person name="Kalkreuter E."/>
            <person name="Kautsar S.A."/>
            <person name="Yang D."/>
            <person name="Bader C.D."/>
            <person name="Teijaro C.N."/>
            <person name="Fluegel L."/>
            <person name="Davis C.M."/>
            <person name="Simpson J.R."/>
            <person name="Lauterbach L."/>
            <person name="Steele A.D."/>
            <person name="Gui C."/>
            <person name="Meng S."/>
            <person name="Li G."/>
            <person name="Viehrig K."/>
            <person name="Ye F."/>
            <person name="Su P."/>
            <person name="Kiefer A.F."/>
            <person name="Nichols A."/>
            <person name="Cepeda A.J."/>
            <person name="Yan W."/>
            <person name="Fan B."/>
            <person name="Jiang Y."/>
            <person name="Adhikari A."/>
            <person name="Zheng C.-J."/>
            <person name="Schuster L."/>
            <person name="Cowan T.M."/>
            <person name="Smanski M.J."/>
            <person name="Chevrette M.G."/>
            <person name="De Carvalho L.P.S."/>
            <person name="Shen B."/>
        </authorList>
    </citation>
    <scope>NUCLEOTIDE SEQUENCE [LARGE SCALE GENOMIC DNA]</scope>
    <source>
        <strain evidence="2 3">NPDC048274</strain>
    </source>
</reference>
<dbReference type="Proteomes" id="UP001551582">
    <property type="component" value="Unassembled WGS sequence"/>
</dbReference>
<evidence type="ECO:0000313" key="2">
    <source>
        <dbReference type="EMBL" id="MEU9353480.1"/>
    </source>
</evidence>
<feature type="transmembrane region" description="Helical" evidence="1">
    <location>
        <begin position="20"/>
        <end position="38"/>
    </location>
</feature>
<protein>
    <submittedName>
        <fullName evidence="2">Uncharacterized protein</fullName>
    </submittedName>
</protein>
<feature type="transmembrane region" description="Helical" evidence="1">
    <location>
        <begin position="68"/>
        <end position="86"/>
    </location>
</feature>
<keyword evidence="1" id="KW-0812">Transmembrane</keyword>
<gene>
    <name evidence="2" type="ORF">AB0D65_21415</name>
</gene>